<organism evidence="3">
    <name type="scientific">Streptomyces sp. R08</name>
    <dbReference type="NCBI Taxonomy" id="3238624"/>
    <lineage>
        <taxon>Bacteria</taxon>
        <taxon>Bacillati</taxon>
        <taxon>Actinomycetota</taxon>
        <taxon>Actinomycetes</taxon>
        <taxon>Kitasatosporales</taxon>
        <taxon>Streptomycetaceae</taxon>
        <taxon>Streptomyces</taxon>
    </lineage>
</organism>
<evidence type="ECO:0000313" key="2">
    <source>
        <dbReference type="EMBL" id="XDQ03458.1"/>
    </source>
</evidence>
<dbReference type="EMBL" id="CP163431">
    <property type="protein sequence ID" value="XDQ03458.1"/>
    <property type="molecule type" value="Genomic_DNA"/>
</dbReference>
<protein>
    <submittedName>
        <fullName evidence="3">Uncharacterized protein</fullName>
    </submittedName>
</protein>
<evidence type="ECO:0000313" key="3">
    <source>
        <dbReference type="EMBL" id="XDQ06031.1"/>
    </source>
</evidence>
<gene>
    <name evidence="2" type="ORF">AB5J58_26375</name>
    <name evidence="3" type="ORF">AB5J58_40300</name>
</gene>
<feature type="coiled-coil region" evidence="1">
    <location>
        <begin position="6"/>
        <end position="48"/>
    </location>
</feature>
<dbReference type="RefSeq" id="WP_369189344.1">
    <property type="nucleotide sequence ID" value="NZ_CP163431.1"/>
</dbReference>
<reference evidence="3" key="1">
    <citation type="submission" date="2024-07" db="EMBL/GenBank/DDBJ databases">
        <authorList>
            <person name="Yu S.T."/>
        </authorList>
    </citation>
    <scope>NUCLEOTIDE SEQUENCE</scope>
    <source>
        <strain evidence="3">R08</strain>
    </source>
</reference>
<name>A0AB39MHW5_9ACTN</name>
<sequence length="160" mass="17580">MTDAKLQKARAVAEKAAQELAALEAAEADKAEQIAAEREAKQRELDAEFLAQWERLDADLQESGNKSASDAVYEGTDPIAAVAVFWVERAKRNTVRQHARNAAFRLHGEHPAEGFATHLSDRDMMIADRLEEAISRAASLHAADLADELDSKWLVSEDGV</sequence>
<dbReference type="AlphaFoldDB" id="A0AB39MHW5"/>
<accession>A0AB39MHW5</accession>
<proteinExistence type="predicted"/>
<dbReference type="EMBL" id="CP163431">
    <property type="protein sequence ID" value="XDQ06031.1"/>
    <property type="molecule type" value="Genomic_DNA"/>
</dbReference>
<evidence type="ECO:0000256" key="1">
    <source>
        <dbReference type="SAM" id="Coils"/>
    </source>
</evidence>
<keyword evidence="1" id="KW-0175">Coiled coil</keyword>